<comment type="similarity">
    <text evidence="4">Belongs to the class I-like SAM-binding methyltransferase superfamily. RNA M5U methyltransferase family.</text>
</comment>
<dbReference type="Proteomes" id="UP000051733">
    <property type="component" value="Unassembled WGS sequence"/>
</dbReference>
<proteinExistence type="inferred from homology"/>
<dbReference type="InterPro" id="IPR010280">
    <property type="entry name" value="U5_MeTrfase_fam"/>
</dbReference>
<keyword evidence="2 4" id="KW-0808">Transferase</keyword>
<gene>
    <name evidence="7" type="ORF">FC26_GL000793</name>
</gene>
<protein>
    <submittedName>
        <fullName evidence="7">23S rRNA (Uracil-5-)-methyltransferase</fullName>
    </submittedName>
</protein>
<reference evidence="7 8" key="1">
    <citation type="journal article" date="2015" name="Genome Announc.">
        <title>Expanding the biotechnology potential of lactobacilli through comparative genomics of 213 strains and associated genera.</title>
        <authorList>
            <person name="Sun Z."/>
            <person name="Harris H.M."/>
            <person name="McCann A."/>
            <person name="Guo C."/>
            <person name="Argimon S."/>
            <person name="Zhang W."/>
            <person name="Yang X."/>
            <person name="Jeffery I.B."/>
            <person name="Cooney J.C."/>
            <person name="Kagawa T.F."/>
            <person name="Liu W."/>
            <person name="Song Y."/>
            <person name="Salvetti E."/>
            <person name="Wrobel A."/>
            <person name="Rasinkangas P."/>
            <person name="Parkhill J."/>
            <person name="Rea M.C."/>
            <person name="O'Sullivan O."/>
            <person name="Ritari J."/>
            <person name="Douillard F.P."/>
            <person name="Paul Ross R."/>
            <person name="Yang R."/>
            <person name="Briner A.E."/>
            <person name="Felis G.E."/>
            <person name="de Vos W.M."/>
            <person name="Barrangou R."/>
            <person name="Klaenhammer T.R."/>
            <person name="Caufield P.W."/>
            <person name="Cui Y."/>
            <person name="Zhang H."/>
            <person name="O'Toole P.W."/>
        </authorList>
    </citation>
    <scope>NUCLEOTIDE SEQUENCE [LARGE SCALE GENOMIC DNA]</scope>
    <source>
        <strain evidence="7 8">DSM 20634</strain>
    </source>
</reference>
<dbReference type="FunFam" id="2.40.50.140:FF:000097">
    <property type="entry name" value="23S rRNA (uracil(1939)-C(5))-methyltransferase RlmD"/>
    <property type="match status" value="1"/>
</dbReference>
<dbReference type="PATRIC" id="fig|1423813.3.peg.803"/>
<comment type="caution">
    <text evidence="7">The sequence shown here is derived from an EMBL/GenBank/DDBJ whole genome shotgun (WGS) entry which is preliminary data.</text>
</comment>
<feature type="active site" evidence="5">
    <location>
        <position position="425"/>
    </location>
</feature>
<evidence type="ECO:0000256" key="4">
    <source>
        <dbReference type="PROSITE-ProRule" id="PRU01024"/>
    </source>
</evidence>
<evidence type="ECO:0000259" key="6">
    <source>
        <dbReference type="PROSITE" id="PS50926"/>
    </source>
</evidence>
<dbReference type="InterPro" id="IPR012340">
    <property type="entry name" value="NA-bd_OB-fold"/>
</dbReference>
<feature type="binding site" evidence="4">
    <location>
        <position position="398"/>
    </location>
    <ligand>
        <name>S-adenosyl-L-methionine</name>
        <dbReference type="ChEBI" id="CHEBI:59789"/>
    </ligand>
</feature>
<dbReference type="SUPFAM" id="SSF50249">
    <property type="entry name" value="Nucleic acid-binding proteins"/>
    <property type="match status" value="1"/>
</dbReference>
<dbReference type="PROSITE" id="PS01230">
    <property type="entry name" value="TRMA_1"/>
    <property type="match status" value="1"/>
</dbReference>
<dbReference type="InterPro" id="IPR029063">
    <property type="entry name" value="SAM-dependent_MTases_sf"/>
</dbReference>
<sequence>MNTHQHYAKSKPRDVAVEIGQRFPLTIKRLGINGEGIGYYQRKICFVPYALPGEVIVAQVTEANAHFLRAKIHRLRKASPHRVEPQDPYATEVGGFELEHLAYPQQLAFKRDLIRQALDKFKPYGYRGYTIHPTLGMDFPYEYRNKAQFQIRMIDGHVAAGLYKTGSHDLVDLPTCAVQIPVTMTVMREMVRLIEDLQIPVYDEDTKAGIIKTIAVRVADGTGEVQLTIITNTPKLPHVHQLLDAIATRLPEVTSVMQNINPGTSPLIWGDETINLAGNDAITEVISGLNFRLSARAFLQLNPEQTQVLYDETAKALKPARTDTLIDAYAGIGTIGLSLANQVDQVLGMEVIEDAVKDAQFNAEQNGITNARYEVGAAEDVMPRWLHEGVQFDALVVDPPRSGLDDGLIKQILRAQPAKFVYVSCNPSTLARDLVSLTRAYDVKYMQPVDMMPQTPKCEVVVKLTLRQR</sequence>
<feature type="domain" description="TRAM" evidence="6">
    <location>
        <begin position="16"/>
        <end position="74"/>
    </location>
</feature>
<dbReference type="NCBIfam" id="TIGR00479">
    <property type="entry name" value="rumA"/>
    <property type="match status" value="1"/>
</dbReference>
<evidence type="ECO:0000256" key="3">
    <source>
        <dbReference type="ARBA" id="ARBA00022691"/>
    </source>
</evidence>
<dbReference type="InterPro" id="IPR002792">
    <property type="entry name" value="TRAM_dom"/>
</dbReference>
<feature type="binding site" evidence="4">
    <location>
        <position position="329"/>
    </location>
    <ligand>
        <name>S-adenosyl-L-methionine</name>
        <dbReference type="ChEBI" id="CHEBI:59789"/>
    </ligand>
</feature>
<dbReference type="InterPro" id="IPR030390">
    <property type="entry name" value="MeTrfase_TrmA_AS"/>
</dbReference>
<dbReference type="RefSeq" id="WP_057781153.1">
    <property type="nucleotide sequence ID" value="NZ_AYYY01000066.1"/>
</dbReference>
<dbReference type="Pfam" id="PF01938">
    <property type="entry name" value="TRAM"/>
    <property type="match status" value="1"/>
</dbReference>
<dbReference type="Gene3D" id="2.40.50.140">
    <property type="entry name" value="Nucleic acid-binding proteins"/>
    <property type="match status" value="1"/>
</dbReference>
<feature type="active site" description="Nucleophile" evidence="4">
    <location>
        <position position="425"/>
    </location>
</feature>
<dbReference type="STRING" id="1423813.FC26_GL000793"/>
<name>A0A0R2A8F0_9LACO</name>
<dbReference type="Gene3D" id="2.40.50.1070">
    <property type="match status" value="1"/>
</dbReference>
<keyword evidence="1 4" id="KW-0489">Methyltransferase</keyword>
<evidence type="ECO:0000256" key="5">
    <source>
        <dbReference type="PROSITE-ProRule" id="PRU10015"/>
    </source>
</evidence>
<dbReference type="PROSITE" id="PS51687">
    <property type="entry name" value="SAM_MT_RNA_M5U"/>
    <property type="match status" value="1"/>
</dbReference>
<dbReference type="OrthoDB" id="9804590at2"/>
<evidence type="ECO:0000313" key="7">
    <source>
        <dbReference type="EMBL" id="KRM60363.1"/>
    </source>
</evidence>
<organism evidence="7 8">
    <name type="scientific">Paucilactobacillus vaccinostercus DSM 20634</name>
    <dbReference type="NCBI Taxonomy" id="1423813"/>
    <lineage>
        <taxon>Bacteria</taxon>
        <taxon>Bacillati</taxon>
        <taxon>Bacillota</taxon>
        <taxon>Bacilli</taxon>
        <taxon>Lactobacillales</taxon>
        <taxon>Lactobacillaceae</taxon>
        <taxon>Paucilactobacillus</taxon>
    </lineage>
</organism>
<evidence type="ECO:0000256" key="1">
    <source>
        <dbReference type="ARBA" id="ARBA00022603"/>
    </source>
</evidence>
<dbReference type="SUPFAM" id="SSF53335">
    <property type="entry name" value="S-adenosyl-L-methionine-dependent methyltransferases"/>
    <property type="match status" value="1"/>
</dbReference>
<accession>A0A0R2A8F0</accession>
<keyword evidence="8" id="KW-1185">Reference proteome</keyword>
<dbReference type="AlphaFoldDB" id="A0A0R2A8F0"/>
<feature type="binding site" evidence="4">
    <location>
        <position position="300"/>
    </location>
    <ligand>
        <name>S-adenosyl-L-methionine</name>
        <dbReference type="ChEBI" id="CHEBI:59789"/>
    </ligand>
</feature>
<dbReference type="FunFam" id="2.40.50.1070:FF:000003">
    <property type="entry name" value="23S rRNA (Uracil-5-)-methyltransferase RumA"/>
    <property type="match status" value="1"/>
</dbReference>
<dbReference type="PANTHER" id="PTHR11061:SF45">
    <property type="match status" value="1"/>
</dbReference>
<dbReference type="FunFam" id="3.40.50.150:FF:000009">
    <property type="entry name" value="23S rRNA (Uracil(1939)-C(5))-methyltransferase RlmD"/>
    <property type="match status" value="1"/>
</dbReference>
<dbReference type="GO" id="GO:0070475">
    <property type="term" value="P:rRNA base methylation"/>
    <property type="evidence" value="ECO:0007669"/>
    <property type="project" value="TreeGrafter"/>
</dbReference>
<evidence type="ECO:0000313" key="8">
    <source>
        <dbReference type="Proteomes" id="UP000051733"/>
    </source>
</evidence>
<dbReference type="Pfam" id="PF05958">
    <property type="entry name" value="tRNA_U5-meth_tr"/>
    <property type="match status" value="1"/>
</dbReference>
<dbReference type="Gene3D" id="3.40.50.150">
    <property type="entry name" value="Vaccinia Virus protein VP39"/>
    <property type="match status" value="1"/>
</dbReference>
<evidence type="ECO:0000256" key="2">
    <source>
        <dbReference type="ARBA" id="ARBA00022679"/>
    </source>
</evidence>
<feature type="binding site" evidence="4">
    <location>
        <position position="350"/>
    </location>
    <ligand>
        <name>S-adenosyl-L-methionine</name>
        <dbReference type="ChEBI" id="CHEBI:59789"/>
    </ligand>
</feature>
<dbReference type="GO" id="GO:0070041">
    <property type="term" value="F:rRNA (uridine-C5-)-methyltransferase activity"/>
    <property type="evidence" value="ECO:0007669"/>
    <property type="project" value="TreeGrafter"/>
</dbReference>
<dbReference type="EMBL" id="AYYY01000066">
    <property type="protein sequence ID" value="KRM60363.1"/>
    <property type="molecule type" value="Genomic_DNA"/>
</dbReference>
<dbReference type="PANTHER" id="PTHR11061">
    <property type="entry name" value="RNA M5U METHYLTRANSFERASE"/>
    <property type="match status" value="1"/>
</dbReference>
<dbReference type="PROSITE" id="PS50926">
    <property type="entry name" value="TRAM"/>
    <property type="match status" value="1"/>
</dbReference>
<keyword evidence="3 4" id="KW-0949">S-adenosyl-L-methionine</keyword>